<evidence type="ECO:0000313" key="2">
    <source>
        <dbReference type="Proteomes" id="UP001551176"/>
    </source>
</evidence>
<dbReference type="RefSeq" id="WP_359344868.1">
    <property type="nucleotide sequence ID" value="NZ_JBEYXV010000002.1"/>
</dbReference>
<dbReference type="InterPro" id="IPR016024">
    <property type="entry name" value="ARM-type_fold"/>
</dbReference>
<accession>A0ABV3BHG5</accession>
<proteinExistence type="predicted"/>
<protein>
    <submittedName>
        <fullName evidence="1">HEAT repeat domain-containing protein</fullName>
    </submittedName>
</protein>
<dbReference type="SUPFAM" id="SSF48371">
    <property type="entry name" value="ARM repeat"/>
    <property type="match status" value="1"/>
</dbReference>
<reference evidence="1 2" key="1">
    <citation type="submission" date="2024-06" db="EMBL/GenBank/DDBJ databases">
        <title>The Natural Products Discovery Center: Release of the First 8490 Sequenced Strains for Exploring Actinobacteria Biosynthetic Diversity.</title>
        <authorList>
            <person name="Kalkreuter E."/>
            <person name="Kautsar S.A."/>
            <person name="Yang D."/>
            <person name="Bader C.D."/>
            <person name="Teijaro C.N."/>
            <person name="Fluegel L."/>
            <person name="Davis C.M."/>
            <person name="Simpson J.R."/>
            <person name="Lauterbach L."/>
            <person name="Steele A.D."/>
            <person name="Gui C."/>
            <person name="Meng S."/>
            <person name="Li G."/>
            <person name="Viehrig K."/>
            <person name="Ye F."/>
            <person name="Su P."/>
            <person name="Kiefer A.F."/>
            <person name="Nichols A."/>
            <person name="Cepeda A.J."/>
            <person name="Yan W."/>
            <person name="Fan B."/>
            <person name="Jiang Y."/>
            <person name="Adhikari A."/>
            <person name="Zheng C.-J."/>
            <person name="Schuster L."/>
            <person name="Cowan T.M."/>
            <person name="Smanski M.J."/>
            <person name="Chevrette M.G."/>
            <person name="De Carvalho L.P.S."/>
            <person name="Shen B."/>
        </authorList>
    </citation>
    <scope>NUCLEOTIDE SEQUENCE [LARGE SCALE GENOMIC DNA]</scope>
    <source>
        <strain evidence="1 2">NPDC046838</strain>
    </source>
</reference>
<sequence>MFKKRRERKQAELHEELGAALRDPDAAVRAKAAADAAEAADPEWALRELASAVAREPWADDFHETVVDGFCMALRRESAVRERVERIVAGHLDDPEGHLLAWTGFVEEIGGPPALREVGEDLRDDMRARLKYLRTQGWVPEGIDGVGRPGSFPREMVFDFAVLLTTLVVRRNEPLPAEEEERVRAEARAILERALATDPDSDVRLELIAPLSESPDDEAWTDRARHGAQVDETLDLCMSGDEARATLGVETLHHQITRDDLLRRRRTREVLDNLLAREQTSFVLDQLLVCYVQLHVVEPLPDPPVDLFLGLLRHSDSTIRSTAASGLGLLAPDTPEEGRVVDALVQLLDDDPEDEVRGAAAESLAGLDRGEEPVSRTVSEALERHADSPAPKIRAASLQHALKNSATDAYDRLLRELDSPDVDWQFLSAYELASAGGGFSLPDDIRPRLVERLERLEKTGWADRCADPDSYPGPDRRAEMLSDLLEQLRARG</sequence>
<dbReference type="Gene3D" id="1.25.10.10">
    <property type="entry name" value="Leucine-rich Repeat Variant"/>
    <property type="match status" value="1"/>
</dbReference>
<comment type="caution">
    <text evidence="1">The sequence shown here is derived from an EMBL/GenBank/DDBJ whole genome shotgun (WGS) entry which is preliminary data.</text>
</comment>
<dbReference type="EMBL" id="JBEYXV010000002">
    <property type="protein sequence ID" value="MEU6819935.1"/>
    <property type="molecule type" value="Genomic_DNA"/>
</dbReference>
<dbReference type="Pfam" id="PF13646">
    <property type="entry name" value="HEAT_2"/>
    <property type="match status" value="1"/>
</dbReference>
<gene>
    <name evidence="1" type="ORF">ABZ921_04835</name>
</gene>
<dbReference type="InterPro" id="IPR011989">
    <property type="entry name" value="ARM-like"/>
</dbReference>
<name>A0ABV3BHG5_9ACTN</name>
<dbReference type="Proteomes" id="UP001551176">
    <property type="component" value="Unassembled WGS sequence"/>
</dbReference>
<evidence type="ECO:0000313" key="1">
    <source>
        <dbReference type="EMBL" id="MEU6819935.1"/>
    </source>
</evidence>
<organism evidence="1 2">
    <name type="scientific">Streptomyces atriruber</name>
    <dbReference type="NCBI Taxonomy" id="545121"/>
    <lineage>
        <taxon>Bacteria</taxon>
        <taxon>Bacillati</taxon>
        <taxon>Actinomycetota</taxon>
        <taxon>Actinomycetes</taxon>
        <taxon>Kitasatosporales</taxon>
        <taxon>Streptomycetaceae</taxon>
        <taxon>Streptomyces</taxon>
    </lineage>
</organism>
<keyword evidence="2" id="KW-1185">Reference proteome</keyword>